<feature type="domain" description="OmpR/PhoB-type" evidence="9">
    <location>
        <begin position="139"/>
        <end position="240"/>
    </location>
</feature>
<organism evidence="10 11">
    <name type="scientific">Silvibacterium bohemicum</name>
    <dbReference type="NCBI Taxonomy" id="1577686"/>
    <lineage>
        <taxon>Bacteria</taxon>
        <taxon>Pseudomonadati</taxon>
        <taxon>Acidobacteriota</taxon>
        <taxon>Terriglobia</taxon>
        <taxon>Terriglobales</taxon>
        <taxon>Acidobacteriaceae</taxon>
        <taxon>Silvibacterium</taxon>
    </lineage>
</organism>
<dbReference type="InterPro" id="IPR001867">
    <property type="entry name" value="OmpR/PhoB-type_DNA-bd"/>
</dbReference>
<dbReference type="Gene3D" id="3.40.50.2300">
    <property type="match status" value="1"/>
</dbReference>
<dbReference type="GO" id="GO:0032993">
    <property type="term" value="C:protein-DNA complex"/>
    <property type="evidence" value="ECO:0007669"/>
    <property type="project" value="TreeGrafter"/>
</dbReference>
<keyword evidence="4 7" id="KW-0238">DNA-binding</keyword>
<reference evidence="10 11" key="1">
    <citation type="submission" date="2020-08" db="EMBL/GenBank/DDBJ databases">
        <title>Genomic Encyclopedia of Type Strains, Phase IV (KMG-IV): sequencing the most valuable type-strain genomes for metagenomic binning, comparative biology and taxonomic classification.</title>
        <authorList>
            <person name="Goeker M."/>
        </authorList>
    </citation>
    <scope>NUCLEOTIDE SEQUENCE [LARGE SCALE GENOMIC DNA]</scope>
    <source>
        <strain evidence="10 11">DSM 103733</strain>
    </source>
</reference>
<dbReference type="PANTHER" id="PTHR48111:SF1">
    <property type="entry name" value="TWO-COMPONENT RESPONSE REGULATOR ORR33"/>
    <property type="match status" value="1"/>
</dbReference>
<dbReference type="SMART" id="SM00448">
    <property type="entry name" value="REC"/>
    <property type="match status" value="1"/>
</dbReference>
<proteinExistence type="predicted"/>
<keyword evidence="5" id="KW-0804">Transcription</keyword>
<dbReference type="PROSITE" id="PS51755">
    <property type="entry name" value="OMPR_PHOB"/>
    <property type="match status" value="1"/>
</dbReference>
<accession>A0A841K2B4</accession>
<evidence type="ECO:0000259" key="8">
    <source>
        <dbReference type="PROSITE" id="PS50110"/>
    </source>
</evidence>
<dbReference type="PROSITE" id="PS50110">
    <property type="entry name" value="RESPONSE_REGULATORY"/>
    <property type="match status" value="1"/>
</dbReference>
<dbReference type="RefSeq" id="WP_050058986.1">
    <property type="nucleotide sequence ID" value="NZ_JACHEK010000004.1"/>
</dbReference>
<dbReference type="Proteomes" id="UP000538666">
    <property type="component" value="Unassembled WGS sequence"/>
</dbReference>
<dbReference type="PANTHER" id="PTHR48111">
    <property type="entry name" value="REGULATOR OF RPOS"/>
    <property type="match status" value="1"/>
</dbReference>
<dbReference type="Pfam" id="PF00486">
    <property type="entry name" value="Trans_reg_C"/>
    <property type="match status" value="1"/>
</dbReference>
<dbReference type="SMART" id="SM00862">
    <property type="entry name" value="Trans_reg_C"/>
    <property type="match status" value="1"/>
</dbReference>
<dbReference type="SUPFAM" id="SSF46894">
    <property type="entry name" value="C-terminal effector domain of the bipartite response regulators"/>
    <property type="match status" value="1"/>
</dbReference>
<feature type="modified residue" description="4-aspartylphosphate" evidence="6">
    <location>
        <position position="55"/>
    </location>
</feature>
<keyword evidence="2" id="KW-0902">Two-component regulatory system</keyword>
<evidence type="ECO:0000256" key="1">
    <source>
        <dbReference type="ARBA" id="ARBA00022553"/>
    </source>
</evidence>
<evidence type="ECO:0000256" key="5">
    <source>
        <dbReference type="ARBA" id="ARBA00023163"/>
    </source>
</evidence>
<keyword evidence="3" id="KW-0805">Transcription regulation</keyword>
<protein>
    <submittedName>
        <fullName evidence="10">DNA-binding response OmpR family regulator</fullName>
    </submittedName>
</protein>
<gene>
    <name evidence="10" type="ORF">HNQ77_002336</name>
</gene>
<evidence type="ECO:0000256" key="2">
    <source>
        <dbReference type="ARBA" id="ARBA00023012"/>
    </source>
</evidence>
<evidence type="ECO:0000256" key="7">
    <source>
        <dbReference type="PROSITE-ProRule" id="PRU01091"/>
    </source>
</evidence>
<dbReference type="GO" id="GO:0006355">
    <property type="term" value="P:regulation of DNA-templated transcription"/>
    <property type="evidence" value="ECO:0007669"/>
    <property type="project" value="InterPro"/>
</dbReference>
<evidence type="ECO:0000256" key="3">
    <source>
        <dbReference type="ARBA" id="ARBA00023015"/>
    </source>
</evidence>
<evidence type="ECO:0000313" key="11">
    <source>
        <dbReference type="Proteomes" id="UP000538666"/>
    </source>
</evidence>
<dbReference type="Gene3D" id="1.10.10.10">
    <property type="entry name" value="Winged helix-like DNA-binding domain superfamily/Winged helix DNA-binding domain"/>
    <property type="match status" value="1"/>
</dbReference>
<keyword evidence="1 6" id="KW-0597">Phosphoprotein</keyword>
<dbReference type="GO" id="GO:0000156">
    <property type="term" value="F:phosphorelay response regulator activity"/>
    <property type="evidence" value="ECO:0007669"/>
    <property type="project" value="TreeGrafter"/>
</dbReference>
<dbReference type="InterPro" id="IPR036388">
    <property type="entry name" value="WH-like_DNA-bd_sf"/>
</dbReference>
<dbReference type="CDD" id="cd00156">
    <property type="entry name" value="REC"/>
    <property type="match status" value="1"/>
</dbReference>
<dbReference type="InterPro" id="IPR001789">
    <property type="entry name" value="Sig_transdc_resp-reg_receiver"/>
</dbReference>
<dbReference type="GO" id="GO:0000976">
    <property type="term" value="F:transcription cis-regulatory region binding"/>
    <property type="evidence" value="ECO:0007669"/>
    <property type="project" value="TreeGrafter"/>
</dbReference>
<keyword evidence="11" id="KW-1185">Reference proteome</keyword>
<evidence type="ECO:0000256" key="6">
    <source>
        <dbReference type="PROSITE-ProRule" id="PRU00169"/>
    </source>
</evidence>
<feature type="domain" description="Response regulatory" evidence="8">
    <location>
        <begin position="6"/>
        <end position="127"/>
    </location>
</feature>
<dbReference type="EMBL" id="JACHEK010000004">
    <property type="protein sequence ID" value="MBB6144384.1"/>
    <property type="molecule type" value="Genomic_DNA"/>
</dbReference>
<comment type="caution">
    <text evidence="10">The sequence shown here is derived from an EMBL/GenBank/DDBJ whole genome shotgun (WGS) entry which is preliminary data.</text>
</comment>
<feature type="DNA-binding region" description="OmpR/PhoB-type" evidence="7">
    <location>
        <begin position="139"/>
        <end position="240"/>
    </location>
</feature>
<dbReference type="InterPro" id="IPR011006">
    <property type="entry name" value="CheY-like_superfamily"/>
</dbReference>
<dbReference type="GO" id="GO:0005829">
    <property type="term" value="C:cytosol"/>
    <property type="evidence" value="ECO:0007669"/>
    <property type="project" value="TreeGrafter"/>
</dbReference>
<dbReference type="CDD" id="cd00383">
    <property type="entry name" value="trans_reg_C"/>
    <property type="match status" value="1"/>
</dbReference>
<dbReference type="OrthoDB" id="111508at2"/>
<name>A0A841K2B4_9BACT</name>
<dbReference type="SUPFAM" id="SSF52172">
    <property type="entry name" value="CheY-like"/>
    <property type="match status" value="1"/>
</dbReference>
<dbReference type="InterPro" id="IPR016032">
    <property type="entry name" value="Sig_transdc_resp-reg_C-effctor"/>
</dbReference>
<dbReference type="InterPro" id="IPR039420">
    <property type="entry name" value="WalR-like"/>
</dbReference>
<dbReference type="Pfam" id="PF00072">
    <property type="entry name" value="Response_reg"/>
    <property type="match status" value="1"/>
</dbReference>
<sequence length="254" mass="28474">MNSIHSILLVDDEPVVADGLQRTLRNFGFEVQLADNAETARQMVENSKFDLILVDFDLGPKNDPKLSVSGTGLVFELRAAKVGLPILMYTVLEGEWYELASLHAGADGYILKSTSIQLLISRLHAHIRRYERDTGKRRSTTHRLGVGRFVLDRNHQVLADNEKSMAVTQKEARILEILATNPARVVTSQELLDGAWGRRDLDKTLDSLRGVIKRFRKKLDDKGFDDLIQNVRGQGFRLQVPPLGTTDSASAFHD</sequence>
<dbReference type="AlphaFoldDB" id="A0A841K2B4"/>
<evidence type="ECO:0000313" key="10">
    <source>
        <dbReference type="EMBL" id="MBB6144384.1"/>
    </source>
</evidence>
<evidence type="ECO:0000256" key="4">
    <source>
        <dbReference type="ARBA" id="ARBA00023125"/>
    </source>
</evidence>
<evidence type="ECO:0000259" key="9">
    <source>
        <dbReference type="PROSITE" id="PS51755"/>
    </source>
</evidence>